<proteinExistence type="predicted"/>
<reference evidence="2" key="1">
    <citation type="journal article" date="2021" name="Sci. Rep.">
        <title>Diploid genomic architecture of Nitzschia inconspicua, an elite biomass production diatom.</title>
        <authorList>
            <person name="Oliver A."/>
            <person name="Podell S."/>
            <person name="Pinowska A."/>
            <person name="Traller J.C."/>
            <person name="Smith S.R."/>
            <person name="McClure R."/>
            <person name="Beliaev A."/>
            <person name="Bohutskyi P."/>
            <person name="Hill E.A."/>
            <person name="Rabines A."/>
            <person name="Zheng H."/>
            <person name="Allen L.Z."/>
            <person name="Kuo A."/>
            <person name="Grigoriev I.V."/>
            <person name="Allen A.E."/>
            <person name="Hazlebeck D."/>
            <person name="Allen E.E."/>
        </authorList>
    </citation>
    <scope>NUCLEOTIDE SEQUENCE</scope>
    <source>
        <strain evidence="2">Hildebrandi</strain>
    </source>
</reference>
<dbReference type="EMBL" id="JAGRRH010000019">
    <property type="protein sequence ID" value="KAG7349990.1"/>
    <property type="molecule type" value="Genomic_DNA"/>
</dbReference>
<evidence type="ECO:0000313" key="3">
    <source>
        <dbReference type="Proteomes" id="UP000693970"/>
    </source>
</evidence>
<dbReference type="PANTHER" id="PTHR47186">
    <property type="entry name" value="LEUCINE-RICH REPEAT-CONTAINING PROTEIN 57"/>
    <property type="match status" value="1"/>
</dbReference>
<keyword evidence="3" id="KW-1185">Reference proteome</keyword>
<comment type="caution">
    <text evidence="2">The sequence shown here is derived from an EMBL/GenBank/DDBJ whole genome shotgun (WGS) entry which is preliminary data.</text>
</comment>
<accession>A0A9K3PJW5</accession>
<evidence type="ECO:0000256" key="1">
    <source>
        <dbReference type="SAM" id="MobiDB-lite"/>
    </source>
</evidence>
<sequence>MEKNRNNVQSSTNDRINPSIKKQKTRKVTALTSLKATLEIDEEDYKNLQEILRFKISDDTSIEDAVCHVATIDPYSGQYRVSELSLRDESAAGRCWYGLPHLPFSLCTMDALEKIEIMGTQIETLFSEDDDADFPKVIPNLCILQLTWMPRLQGLPSNLGSFTKLQKLQLFKLPINALPDSLSLLGGSLKAVVIRDCANLTHLPDGFGQLHSLQYLETYRTPIQRLPDNFGNLTNLEELEMEFHHLTQLPTGFTNFAILHTLDTGTVIFNFPVPHLPNLYYLTTSVYNIHQFSQTQTVRELKLYCHCDNVTQAPAIDIEFYYLSTWRNLERLNVTLTGHPFEYTLPKGSFTTFTKLKFLILYCTERQALGVYIDELPCLLQLNKMQLFGCMLKSTKPLAHPVTLPNLTSISLHDVKGCLQLLSSIRAPCLT</sequence>
<gene>
    <name evidence="2" type="ORF">IV203_012587</name>
</gene>
<protein>
    <submittedName>
        <fullName evidence="2">Small GTP-binding domain protein</fullName>
    </submittedName>
</protein>
<name>A0A9K3PJW5_9STRA</name>
<dbReference type="PANTHER" id="PTHR47186:SF61">
    <property type="entry name" value="LEUCINE-RICH REPEAT-CONTAINING PROTEIN 57-RELATED"/>
    <property type="match status" value="1"/>
</dbReference>
<reference evidence="2" key="2">
    <citation type="submission" date="2021-04" db="EMBL/GenBank/DDBJ databases">
        <authorList>
            <person name="Podell S."/>
        </authorList>
    </citation>
    <scope>NUCLEOTIDE SEQUENCE</scope>
    <source>
        <strain evidence="2">Hildebrandi</strain>
    </source>
</reference>
<dbReference type="Proteomes" id="UP000693970">
    <property type="component" value="Unassembled WGS sequence"/>
</dbReference>
<dbReference type="OrthoDB" id="5985090at2759"/>
<dbReference type="AlphaFoldDB" id="A0A9K3PJW5"/>
<evidence type="ECO:0000313" key="2">
    <source>
        <dbReference type="EMBL" id="KAG7349990.1"/>
    </source>
</evidence>
<feature type="region of interest" description="Disordered" evidence="1">
    <location>
        <begin position="1"/>
        <end position="22"/>
    </location>
</feature>
<feature type="compositionally biased region" description="Polar residues" evidence="1">
    <location>
        <begin position="1"/>
        <end position="16"/>
    </location>
</feature>
<organism evidence="2 3">
    <name type="scientific">Nitzschia inconspicua</name>
    <dbReference type="NCBI Taxonomy" id="303405"/>
    <lineage>
        <taxon>Eukaryota</taxon>
        <taxon>Sar</taxon>
        <taxon>Stramenopiles</taxon>
        <taxon>Ochrophyta</taxon>
        <taxon>Bacillariophyta</taxon>
        <taxon>Bacillariophyceae</taxon>
        <taxon>Bacillariophycidae</taxon>
        <taxon>Bacillariales</taxon>
        <taxon>Bacillariaceae</taxon>
        <taxon>Nitzschia</taxon>
    </lineage>
</organism>